<proteinExistence type="predicted"/>
<evidence type="ECO:0000313" key="2">
    <source>
        <dbReference type="EMBL" id="QDQ27688.1"/>
    </source>
</evidence>
<dbReference type="Proteomes" id="UP000317550">
    <property type="component" value="Chromosome"/>
</dbReference>
<evidence type="ECO:0000256" key="1">
    <source>
        <dbReference type="SAM" id="Phobius"/>
    </source>
</evidence>
<dbReference type="AlphaFoldDB" id="A0A516SI18"/>
<dbReference type="Pfam" id="PF16872">
    <property type="entry name" value="putAbiC"/>
    <property type="match status" value="1"/>
</dbReference>
<reference evidence="3" key="1">
    <citation type="submission" date="2019-07" db="EMBL/GenBank/DDBJ databases">
        <title>Chitinimonas sp. nov., isolated from Ny-Alesund, arctica soil.</title>
        <authorList>
            <person name="Xu Q."/>
            <person name="Peng F."/>
        </authorList>
    </citation>
    <scope>NUCLEOTIDE SEQUENCE [LARGE SCALE GENOMIC DNA]</scope>
    <source>
        <strain evidence="3">R3-44</strain>
    </source>
</reference>
<gene>
    <name evidence="2" type="ORF">FNU76_15760</name>
</gene>
<name>A0A516SI18_9NEIS</name>
<dbReference type="KEGG" id="cari:FNU76_15760"/>
<keyword evidence="3" id="KW-1185">Reference proteome</keyword>
<dbReference type="OrthoDB" id="346283at2"/>
<evidence type="ECO:0008006" key="4">
    <source>
        <dbReference type="Google" id="ProtNLM"/>
    </source>
</evidence>
<feature type="transmembrane region" description="Helical" evidence="1">
    <location>
        <begin position="25"/>
        <end position="50"/>
    </location>
</feature>
<accession>A0A516SI18</accession>
<dbReference type="InterPro" id="IPR031709">
    <property type="entry name" value="PutAbiC"/>
</dbReference>
<keyword evidence="1" id="KW-1133">Transmembrane helix</keyword>
<sequence>MSLREKMARAISASWKFVNKEISSFTLFIFFLFMFSLAWSLAPLIAEWLFSQRLSGSRNLEELGQIGDSYGIFNSLLSGLTLFAAAAAYFSQREQINTAVKERHSDEVQQQKDNAAATFFHLLSLHREIKVSLDVNENMTGGKFFRYVSIAKKDVHARNQDFEESLIDSFKFMLATQEGLKLHFVTYFSSLKLILEHINSSEAWNSTEKSFFAKIVKAQFLPEELPALILHTAANDRFGLKVLIEKYALLENYERTPTDLWLDVFLSEFDRSAAGANDEILF</sequence>
<dbReference type="RefSeq" id="WP_144279076.1">
    <property type="nucleotide sequence ID" value="NZ_CP041730.1"/>
</dbReference>
<evidence type="ECO:0000313" key="3">
    <source>
        <dbReference type="Proteomes" id="UP000317550"/>
    </source>
</evidence>
<dbReference type="EMBL" id="CP041730">
    <property type="protein sequence ID" value="QDQ27688.1"/>
    <property type="molecule type" value="Genomic_DNA"/>
</dbReference>
<keyword evidence="1" id="KW-0472">Membrane</keyword>
<organism evidence="2 3">
    <name type="scientific">Chitinimonas arctica</name>
    <dbReference type="NCBI Taxonomy" id="2594795"/>
    <lineage>
        <taxon>Bacteria</taxon>
        <taxon>Pseudomonadati</taxon>
        <taxon>Pseudomonadota</taxon>
        <taxon>Betaproteobacteria</taxon>
        <taxon>Neisseriales</taxon>
        <taxon>Chitinibacteraceae</taxon>
        <taxon>Chitinimonas</taxon>
    </lineage>
</organism>
<protein>
    <recommendedName>
        <fullName evidence="4">Phage abortive infection protein</fullName>
    </recommendedName>
</protein>
<feature type="transmembrane region" description="Helical" evidence="1">
    <location>
        <begin position="70"/>
        <end position="91"/>
    </location>
</feature>
<keyword evidence="1" id="KW-0812">Transmembrane</keyword>